<dbReference type="InterPro" id="IPR011055">
    <property type="entry name" value="Dup_hybrid_motif"/>
</dbReference>
<evidence type="ECO:0000313" key="2">
    <source>
        <dbReference type="Proteomes" id="UP000523795"/>
    </source>
</evidence>
<comment type="caution">
    <text evidence="1">The sequence shown here is derived from an EMBL/GenBank/DDBJ whole genome shotgun (WGS) entry which is preliminary data.</text>
</comment>
<gene>
    <name evidence="1" type="ORF">HER39_08890</name>
</gene>
<dbReference type="Gene3D" id="2.70.70.10">
    <property type="entry name" value="Glucose Permease (Domain IIA)"/>
    <property type="match status" value="1"/>
</dbReference>
<dbReference type="Proteomes" id="UP000523795">
    <property type="component" value="Unassembled WGS sequence"/>
</dbReference>
<organism evidence="1 2">
    <name type="scientific">Arthrobacter deserti</name>
    <dbReference type="NCBI Taxonomy" id="1742687"/>
    <lineage>
        <taxon>Bacteria</taxon>
        <taxon>Bacillati</taxon>
        <taxon>Actinomycetota</taxon>
        <taxon>Actinomycetes</taxon>
        <taxon>Micrococcales</taxon>
        <taxon>Micrococcaceae</taxon>
        <taxon>Arthrobacter</taxon>
    </lineage>
</organism>
<name>A0ABX1JQZ8_9MICC</name>
<protein>
    <submittedName>
        <fullName evidence="1">M23 family metallopeptidase</fullName>
    </submittedName>
</protein>
<sequence>MGLRGTTGNSTGCHLHFEVMDKGKAVDPDNWL</sequence>
<accession>A0ABX1JQZ8</accession>
<keyword evidence="2" id="KW-1185">Reference proteome</keyword>
<evidence type="ECO:0000313" key="1">
    <source>
        <dbReference type="EMBL" id="NKX50681.1"/>
    </source>
</evidence>
<proteinExistence type="predicted"/>
<dbReference type="SUPFAM" id="SSF51261">
    <property type="entry name" value="Duplicated hybrid motif"/>
    <property type="match status" value="1"/>
</dbReference>
<reference evidence="1 2" key="1">
    <citation type="submission" date="2020-04" db="EMBL/GenBank/DDBJ databases">
        <authorList>
            <person name="Liu S."/>
        </authorList>
    </citation>
    <scope>NUCLEOTIDE SEQUENCE [LARGE SCALE GENOMIC DNA]</scope>
    <source>
        <strain evidence="1 2">CGMCC 1.15091</strain>
    </source>
</reference>
<dbReference type="EMBL" id="JAAZSR010000116">
    <property type="protein sequence ID" value="NKX50681.1"/>
    <property type="molecule type" value="Genomic_DNA"/>
</dbReference>